<keyword evidence="3" id="KW-1185">Reference proteome</keyword>
<protein>
    <submittedName>
        <fullName evidence="2">Uncharacterized protein</fullName>
    </submittedName>
</protein>
<feature type="region of interest" description="Disordered" evidence="1">
    <location>
        <begin position="177"/>
        <end position="197"/>
    </location>
</feature>
<name>A0AAW0AEV4_9AGAR</name>
<reference evidence="2 3" key="1">
    <citation type="journal article" date="2024" name="J Genomics">
        <title>Draft genome sequencing and assembly of Favolaschia claudopus CIRM-BRFM 2984 isolated from oak limbs.</title>
        <authorList>
            <person name="Navarro D."/>
            <person name="Drula E."/>
            <person name="Chaduli D."/>
            <person name="Cazenave R."/>
            <person name="Ahrendt S."/>
            <person name="Wang J."/>
            <person name="Lipzen A."/>
            <person name="Daum C."/>
            <person name="Barry K."/>
            <person name="Grigoriev I.V."/>
            <person name="Favel A."/>
            <person name="Rosso M.N."/>
            <person name="Martin F."/>
        </authorList>
    </citation>
    <scope>NUCLEOTIDE SEQUENCE [LARGE SCALE GENOMIC DNA]</scope>
    <source>
        <strain evidence="2 3">CIRM-BRFM 2984</strain>
    </source>
</reference>
<dbReference type="EMBL" id="JAWWNJ010000071">
    <property type="protein sequence ID" value="KAK7007317.1"/>
    <property type="molecule type" value="Genomic_DNA"/>
</dbReference>
<accession>A0AAW0AEV4</accession>
<organism evidence="2 3">
    <name type="scientific">Favolaschia claudopus</name>
    <dbReference type="NCBI Taxonomy" id="2862362"/>
    <lineage>
        <taxon>Eukaryota</taxon>
        <taxon>Fungi</taxon>
        <taxon>Dikarya</taxon>
        <taxon>Basidiomycota</taxon>
        <taxon>Agaricomycotina</taxon>
        <taxon>Agaricomycetes</taxon>
        <taxon>Agaricomycetidae</taxon>
        <taxon>Agaricales</taxon>
        <taxon>Marasmiineae</taxon>
        <taxon>Mycenaceae</taxon>
        <taxon>Favolaschia</taxon>
    </lineage>
</organism>
<dbReference type="AlphaFoldDB" id="A0AAW0AEV4"/>
<evidence type="ECO:0000313" key="2">
    <source>
        <dbReference type="EMBL" id="KAK7007317.1"/>
    </source>
</evidence>
<comment type="caution">
    <text evidence="2">The sequence shown here is derived from an EMBL/GenBank/DDBJ whole genome shotgun (WGS) entry which is preliminary data.</text>
</comment>
<sequence length="197" mass="22468">MSDPDNTPPPFDEARLTRIKAIKADAAAMRRLQSEYDEAHPQPNNDAPAKCVWCEARGDDTPLYRCSDATCPALPSCRDCTLSAHNSLPYHRQQKWTTDAWKKTTLFDMGHILRKRHADDSPCPNLGELRMVRFFGGGLPAEVRVQDCMCPDQQDEEEWGDEEEGDLSLELVLEQYVEDSESDSWTDSDREWDESDD</sequence>
<evidence type="ECO:0000256" key="1">
    <source>
        <dbReference type="SAM" id="MobiDB-lite"/>
    </source>
</evidence>
<gene>
    <name evidence="2" type="ORF">R3P38DRAFT_3212297</name>
</gene>
<proteinExistence type="predicted"/>
<evidence type="ECO:0000313" key="3">
    <source>
        <dbReference type="Proteomes" id="UP001362999"/>
    </source>
</evidence>
<dbReference type="Proteomes" id="UP001362999">
    <property type="component" value="Unassembled WGS sequence"/>
</dbReference>